<dbReference type="Proteomes" id="UP000295134">
    <property type="component" value="Chromosome"/>
</dbReference>
<dbReference type="GeneID" id="96876030"/>
<accession>A0A4P7KUQ3</accession>
<feature type="transmembrane region" description="Helical" evidence="5">
    <location>
        <begin position="227"/>
        <end position="247"/>
    </location>
</feature>
<dbReference type="RefSeq" id="WP_034249249.1">
    <property type="nucleotide sequence ID" value="NZ_CP038613.1"/>
</dbReference>
<evidence type="ECO:0000259" key="6">
    <source>
        <dbReference type="Pfam" id="PF04932"/>
    </source>
</evidence>
<keyword evidence="2 5" id="KW-0812">Transmembrane</keyword>
<reference evidence="8" key="2">
    <citation type="submission" date="2023-04" db="EMBL/GenBank/DDBJ databases">
        <title>Genome dynamics across the evolutionary transition to endosymbiosis.</title>
        <authorList>
            <person name="Siozios S."/>
            <person name="Nadal-Jimenez P."/>
            <person name="Azagi T."/>
            <person name="Sprong H."/>
            <person name="Frost C.L."/>
            <person name="Parratt S.R."/>
            <person name="Taylor G."/>
            <person name="Brettell L."/>
            <person name="Lew K.C."/>
            <person name="Croft L."/>
            <person name="King K.C."/>
            <person name="Brockhurst M.A."/>
            <person name="Hypsa V."/>
            <person name="Novakova E."/>
            <person name="Darby A.C."/>
            <person name="Hurst G.D.D."/>
        </authorList>
    </citation>
    <scope>NUCLEOTIDE SEQUENCE</scope>
    <source>
        <strain evidence="9">ANv_CAN</strain>
        <strain evidence="8">APv</strain>
    </source>
</reference>
<keyword evidence="3 5" id="KW-1133">Transmembrane helix</keyword>
<feature type="transmembrane region" description="Helical" evidence="5">
    <location>
        <begin position="189"/>
        <end position="221"/>
    </location>
</feature>
<dbReference type="AlphaFoldDB" id="A0A4P7KUQ3"/>
<dbReference type="InterPro" id="IPR051533">
    <property type="entry name" value="WaaL-like"/>
</dbReference>
<dbReference type="Pfam" id="PF04932">
    <property type="entry name" value="Wzy_C"/>
    <property type="match status" value="1"/>
</dbReference>
<evidence type="ECO:0000256" key="3">
    <source>
        <dbReference type="ARBA" id="ARBA00022989"/>
    </source>
</evidence>
<evidence type="ECO:0000313" key="11">
    <source>
        <dbReference type="Proteomes" id="UP001177592"/>
    </source>
</evidence>
<dbReference type="EMBL" id="CP038613">
    <property type="protein sequence ID" value="QBY42230.1"/>
    <property type="molecule type" value="Genomic_DNA"/>
</dbReference>
<evidence type="ECO:0000256" key="5">
    <source>
        <dbReference type="SAM" id="Phobius"/>
    </source>
</evidence>
<dbReference type="PANTHER" id="PTHR37422">
    <property type="entry name" value="TEICHURONIC ACID BIOSYNTHESIS PROTEIN TUAE"/>
    <property type="match status" value="1"/>
</dbReference>
<keyword evidence="11" id="KW-1185">Reference proteome</keyword>
<evidence type="ECO:0000313" key="7">
    <source>
        <dbReference type="EMBL" id="QBY42230.1"/>
    </source>
</evidence>
<feature type="transmembrane region" description="Helical" evidence="5">
    <location>
        <begin position="66"/>
        <end position="84"/>
    </location>
</feature>
<feature type="transmembrane region" description="Helical" evidence="5">
    <location>
        <begin position="164"/>
        <end position="182"/>
    </location>
</feature>
<gene>
    <name evidence="8" type="primary">rfaL</name>
    <name evidence="7" type="ORF">ArsFIN_07750</name>
    <name evidence="8" type="ORF">QE210_03115</name>
    <name evidence="9" type="ORF">QE258_03285</name>
</gene>
<dbReference type="Proteomes" id="UP001177592">
    <property type="component" value="Chromosome"/>
</dbReference>
<dbReference type="KEGG" id="ans:ArsFIN_07750"/>
<dbReference type="EMBL" id="CP123504">
    <property type="protein sequence ID" value="WGM02122.1"/>
    <property type="molecule type" value="Genomic_DNA"/>
</dbReference>
<dbReference type="GO" id="GO:0016020">
    <property type="term" value="C:membrane"/>
    <property type="evidence" value="ECO:0007669"/>
    <property type="project" value="UniProtKB-SubCell"/>
</dbReference>
<feature type="transmembrane region" description="Helical" evidence="5">
    <location>
        <begin position="37"/>
        <end position="54"/>
    </location>
</feature>
<comment type="subcellular location">
    <subcellularLocation>
        <location evidence="1">Membrane</location>
        <topology evidence="1">Multi-pass membrane protein</topology>
    </subcellularLocation>
</comment>
<evidence type="ECO:0000256" key="4">
    <source>
        <dbReference type="ARBA" id="ARBA00023136"/>
    </source>
</evidence>
<reference evidence="7 10" key="1">
    <citation type="submission" date="2019-03" db="EMBL/GenBank/DDBJ databases">
        <title>Long-read sequencing reveals hyperdense prophage content in a complex bacterial symbiont genome.</title>
        <authorList>
            <person name="Frost C.L."/>
            <person name="Siozios S."/>
            <person name="Nadal-Jimenez P."/>
            <person name="Brockhurst M.A."/>
            <person name="King K.C."/>
            <person name="Darby A.C."/>
            <person name="Hurst G.D.D."/>
        </authorList>
    </citation>
    <scope>NUCLEOTIDE SEQUENCE [LARGE SCALE GENOMIC DNA]</scope>
    <source>
        <strain evidence="7 10">FIN</strain>
    </source>
</reference>
<feature type="transmembrane region" description="Helical" evidence="5">
    <location>
        <begin position="96"/>
        <end position="116"/>
    </location>
</feature>
<feature type="transmembrane region" description="Helical" evidence="5">
    <location>
        <begin position="123"/>
        <end position="144"/>
    </location>
</feature>
<dbReference type="NCBIfam" id="NF012031">
    <property type="entry name" value="PRK15487.1"/>
    <property type="match status" value="1"/>
</dbReference>
<feature type="transmembrane region" description="Helical" evidence="5">
    <location>
        <begin position="12"/>
        <end position="31"/>
    </location>
</feature>
<dbReference type="GO" id="GO:0016874">
    <property type="term" value="F:ligase activity"/>
    <property type="evidence" value="ECO:0007669"/>
    <property type="project" value="UniProtKB-KW"/>
</dbReference>
<evidence type="ECO:0000256" key="1">
    <source>
        <dbReference type="ARBA" id="ARBA00004141"/>
    </source>
</evidence>
<dbReference type="InterPro" id="IPR007016">
    <property type="entry name" value="O-antigen_ligase-rel_domated"/>
</dbReference>
<feature type="transmembrane region" description="Helical" evidence="5">
    <location>
        <begin position="323"/>
        <end position="349"/>
    </location>
</feature>
<dbReference type="PANTHER" id="PTHR37422:SF17">
    <property type="entry name" value="O-ANTIGEN LIGASE"/>
    <property type="match status" value="1"/>
</dbReference>
<keyword evidence="7" id="KW-0436">Ligase</keyword>
<dbReference type="EMBL" id="CP123523">
    <property type="protein sequence ID" value="WGM06386.1"/>
    <property type="molecule type" value="Genomic_DNA"/>
</dbReference>
<name>A0A4P7KUQ3_9GAMM</name>
<protein>
    <submittedName>
        <fullName evidence="7 8">O-Antigen ligase</fullName>
    </submittedName>
</protein>
<sequence>MKVIPIINKRFNYCSYWNLGVVFFFIAIYFLDGVTRYKHGLAGLIYFTAIIYLIKDRKRVFSIFKNNLFLSLVFFVIAMLYSLIISKDINISLKAINKGVIEKLFITSVAIAIVLYQEKKEHITKLLIFSLILSILPLAIKEILQYIDEYHQGILPLSAFEHRYISDWLIFILPALLSFWFYKGVKNKILFFLLSVTFVAITIGTLQRGTWLSIAVIFFIWCVVKKQIKLPSLAVIGIGVLLSYLAMINQGQFDKLFYKLGQTNSSHRYSNGTQDSALVLIKENPITGYGYGEQLFYKIYNERVIDYPDWIFKQSIGPHNTVLSIWFAAGIFGLIAILYLFVSIFIHLFNGYRNNTVKDGFLILMLIFIGDIIVRGLFETVNVSNMAIIIGIALALNSDEKLIN</sequence>
<feature type="transmembrane region" description="Helical" evidence="5">
    <location>
        <begin position="361"/>
        <end position="378"/>
    </location>
</feature>
<evidence type="ECO:0000313" key="10">
    <source>
        <dbReference type="Proteomes" id="UP000295134"/>
    </source>
</evidence>
<evidence type="ECO:0000313" key="8">
    <source>
        <dbReference type="EMBL" id="WGM02122.1"/>
    </source>
</evidence>
<proteinExistence type="predicted"/>
<evidence type="ECO:0000313" key="9">
    <source>
        <dbReference type="EMBL" id="WGM06386.1"/>
    </source>
</evidence>
<evidence type="ECO:0000256" key="2">
    <source>
        <dbReference type="ARBA" id="ARBA00022692"/>
    </source>
</evidence>
<dbReference type="Proteomes" id="UP001177595">
    <property type="component" value="Chromosome"/>
</dbReference>
<feature type="domain" description="O-antigen ligase-related" evidence="6">
    <location>
        <begin position="194"/>
        <end position="337"/>
    </location>
</feature>
<keyword evidence="4 5" id="KW-0472">Membrane</keyword>
<organism evidence="7 10">
    <name type="scientific">Arsenophonus nasoniae</name>
    <name type="common">son-killer infecting Nasonia vitripennis</name>
    <dbReference type="NCBI Taxonomy" id="638"/>
    <lineage>
        <taxon>Bacteria</taxon>
        <taxon>Pseudomonadati</taxon>
        <taxon>Pseudomonadota</taxon>
        <taxon>Gammaproteobacteria</taxon>
        <taxon>Enterobacterales</taxon>
        <taxon>Morganellaceae</taxon>
        <taxon>Arsenophonus</taxon>
    </lineage>
</organism>